<evidence type="ECO:0000313" key="2">
    <source>
        <dbReference type="Proteomes" id="UP001163603"/>
    </source>
</evidence>
<proteinExistence type="predicted"/>
<organism evidence="1 2">
    <name type="scientific">Pistacia integerrima</name>
    <dbReference type="NCBI Taxonomy" id="434235"/>
    <lineage>
        <taxon>Eukaryota</taxon>
        <taxon>Viridiplantae</taxon>
        <taxon>Streptophyta</taxon>
        <taxon>Embryophyta</taxon>
        <taxon>Tracheophyta</taxon>
        <taxon>Spermatophyta</taxon>
        <taxon>Magnoliopsida</taxon>
        <taxon>eudicotyledons</taxon>
        <taxon>Gunneridae</taxon>
        <taxon>Pentapetalae</taxon>
        <taxon>rosids</taxon>
        <taxon>malvids</taxon>
        <taxon>Sapindales</taxon>
        <taxon>Anacardiaceae</taxon>
        <taxon>Pistacia</taxon>
    </lineage>
</organism>
<dbReference type="EMBL" id="CM047738">
    <property type="protein sequence ID" value="KAJ0044698.1"/>
    <property type="molecule type" value="Genomic_DNA"/>
</dbReference>
<name>A0ACC0Z442_9ROSI</name>
<sequence length="64" mass="7927">MCRYKRFRHPEKNKYKNPIEFVRLEIENLKDIENLLKFTLINGIGEAWIWEIFKFRVCLKLQGR</sequence>
<dbReference type="Proteomes" id="UP001163603">
    <property type="component" value="Chromosome 3"/>
</dbReference>
<accession>A0ACC0Z442</accession>
<reference evidence="2" key="1">
    <citation type="journal article" date="2023" name="G3 (Bethesda)">
        <title>Genome assembly and association tests identify interacting loci associated with vigor, precocity, and sex in interspecific pistachio rootstocks.</title>
        <authorList>
            <person name="Palmer W."/>
            <person name="Jacygrad E."/>
            <person name="Sagayaradj S."/>
            <person name="Cavanaugh K."/>
            <person name="Han R."/>
            <person name="Bertier L."/>
            <person name="Beede B."/>
            <person name="Kafkas S."/>
            <person name="Golino D."/>
            <person name="Preece J."/>
            <person name="Michelmore R."/>
        </authorList>
    </citation>
    <scope>NUCLEOTIDE SEQUENCE [LARGE SCALE GENOMIC DNA]</scope>
</reference>
<evidence type="ECO:0000313" key="1">
    <source>
        <dbReference type="EMBL" id="KAJ0044698.1"/>
    </source>
</evidence>
<comment type="caution">
    <text evidence="1">The sequence shown here is derived from an EMBL/GenBank/DDBJ whole genome shotgun (WGS) entry which is preliminary data.</text>
</comment>
<gene>
    <name evidence="1" type="ORF">Pint_05681</name>
</gene>
<keyword evidence="2" id="KW-1185">Reference proteome</keyword>
<protein>
    <submittedName>
        <fullName evidence="1">Uncharacterized protein</fullName>
    </submittedName>
</protein>